<dbReference type="EMBL" id="KN835578">
    <property type="protein sequence ID" value="KIK35911.1"/>
    <property type="molecule type" value="Genomic_DNA"/>
</dbReference>
<reference evidence="2" key="2">
    <citation type="submission" date="2015-01" db="EMBL/GenBank/DDBJ databases">
        <title>Evolutionary Origins and Diversification of the Mycorrhizal Mutualists.</title>
        <authorList>
            <consortium name="DOE Joint Genome Institute"/>
            <consortium name="Mycorrhizal Genomics Consortium"/>
            <person name="Kohler A."/>
            <person name="Kuo A."/>
            <person name="Nagy L.G."/>
            <person name="Floudas D."/>
            <person name="Copeland A."/>
            <person name="Barry K.W."/>
            <person name="Cichocki N."/>
            <person name="Veneault-Fourrey C."/>
            <person name="LaButti K."/>
            <person name="Lindquist E.A."/>
            <person name="Lipzen A."/>
            <person name="Lundell T."/>
            <person name="Morin E."/>
            <person name="Murat C."/>
            <person name="Riley R."/>
            <person name="Ohm R."/>
            <person name="Sun H."/>
            <person name="Tunlid A."/>
            <person name="Henrissat B."/>
            <person name="Grigoriev I.V."/>
            <person name="Hibbett D.S."/>
            <person name="Martin F."/>
        </authorList>
    </citation>
    <scope>NUCLEOTIDE SEQUENCE [LARGE SCALE GENOMIC DNA]</scope>
    <source>
        <strain evidence="2">UH-Slu-Lm8-n1</strain>
    </source>
</reference>
<evidence type="ECO:0000313" key="1">
    <source>
        <dbReference type="EMBL" id="KIK35911.1"/>
    </source>
</evidence>
<evidence type="ECO:0000313" key="2">
    <source>
        <dbReference type="Proteomes" id="UP000054485"/>
    </source>
</evidence>
<gene>
    <name evidence="1" type="ORF">CY34DRAFT_811784</name>
</gene>
<name>A0A0D0A2I2_9AGAM</name>
<proteinExistence type="predicted"/>
<reference evidence="1 2" key="1">
    <citation type="submission" date="2014-04" db="EMBL/GenBank/DDBJ databases">
        <authorList>
            <consortium name="DOE Joint Genome Institute"/>
            <person name="Kuo A."/>
            <person name="Ruytinx J."/>
            <person name="Rineau F."/>
            <person name="Colpaert J."/>
            <person name="Kohler A."/>
            <person name="Nagy L.G."/>
            <person name="Floudas D."/>
            <person name="Copeland A."/>
            <person name="Barry K.W."/>
            <person name="Cichocki N."/>
            <person name="Veneault-Fourrey C."/>
            <person name="LaButti K."/>
            <person name="Lindquist E.A."/>
            <person name="Lipzen A."/>
            <person name="Lundell T."/>
            <person name="Morin E."/>
            <person name="Murat C."/>
            <person name="Sun H."/>
            <person name="Tunlid A."/>
            <person name="Henrissat B."/>
            <person name="Grigoriev I.V."/>
            <person name="Hibbett D.S."/>
            <person name="Martin F."/>
            <person name="Nordberg H.P."/>
            <person name="Cantor M.N."/>
            <person name="Hua S.X."/>
        </authorList>
    </citation>
    <scope>NUCLEOTIDE SEQUENCE [LARGE SCALE GENOMIC DNA]</scope>
    <source>
        <strain evidence="1 2">UH-Slu-Lm8-n1</strain>
    </source>
</reference>
<dbReference type="InParanoid" id="A0A0D0A2I2"/>
<dbReference type="Proteomes" id="UP000054485">
    <property type="component" value="Unassembled WGS sequence"/>
</dbReference>
<keyword evidence="2" id="KW-1185">Reference proteome</keyword>
<dbReference type="AlphaFoldDB" id="A0A0D0A2I2"/>
<sequence>MLRFRMIPEGIEALHMVEYGHIYCLSNEFEQTQWEHIQYVIRRGYSIHSLDRRALMRHVQIKTLGMAPPTDYRVGIWALLSGFCLQSLSSPSIVGTIKSAQDSTMIKISIAIIMLAVRHLFVSVTSQSHTYYFSHTGDFSYLD</sequence>
<organism evidence="1 2">
    <name type="scientific">Suillus luteus UH-Slu-Lm8-n1</name>
    <dbReference type="NCBI Taxonomy" id="930992"/>
    <lineage>
        <taxon>Eukaryota</taxon>
        <taxon>Fungi</taxon>
        <taxon>Dikarya</taxon>
        <taxon>Basidiomycota</taxon>
        <taxon>Agaricomycotina</taxon>
        <taxon>Agaricomycetes</taxon>
        <taxon>Agaricomycetidae</taxon>
        <taxon>Boletales</taxon>
        <taxon>Suillineae</taxon>
        <taxon>Suillaceae</taxon>
        <taxon>Suillus</taxon>
    </lineage>
</organism>
<accession>A0A0D0A2I2</accession>
<dbReference type="HOGENOM" id="CLU_1807507_0_0_1"/>
<protein>
    <submittedName>
        <fullName evidence="1">Uncharacterized protein</fullName>
    </submittedName>
</protein>